<proteinExistence type="inferred from homology"/>
<dbReference type="InterPro" id="IPR001206">
    <property type="entry name" value="Diacylglycerol_kinase_cat_dom"/>
</dbReference>
<comment type="catalytic activity">
    <reaction evidence="15">
        <text>a 1,2-diacyl-sn-glycerol + ATP = a 1,2-diacyl-sn-glycero-3-phosphate + ADP + H(+)</text>
        <dbReference type="Rhea" id="RHEA:10272"/>
        <dbReference type="ChEBI" id="CHEBI:15378"/>
        <dbReference type="ChEBI" id="CHEBI:17815"/>
        <dbReference type="ChEBI" id="CHEBI:30616"/>
        <dbReference type="ChEBI" id="CHEBI:58608"/>
        <dbReference type="ChEBI" id="CHEBI:456216"/>
        <dbReference type="EC" id="2.7.1.107"/>
    </reaction>
    <physiologicalReaction direction="left-to-right" evidence="15">
        <dbReference type="Rhea" id="RHEA:10273"/>
    </physiologicalReaction>
</comment>
<dbReference type="Pfam" id="PF19712">
    <property type="entry name" value="AGK_C"/>
    <property type="match status" value="1"/>
</dbReference>
<evidence type="ECO:0000256" key="6">
    <source>
        <dbReference type="ARBA" id="ARBA00022679"/>
    </source>
</evidence>
<evidence type="ECO:0000256" key="26">
    <source>
        <dbReference type="ARBA" id="ARBA00044480"/>
    </source>
</evidence>
<dbReference type="InterPro" id="IPR016064">
    <property type="entry name" value="NAD/diacylglycerol_kinase_sf"/>
</dbReference>
<dbReference type="Gene3D" id="3.40.50.10330">
    <property type="entry name" value="Probable inorganic polyphosphate/atp-NAD kinase, domain 1"/>
    <property type="match status" value="1"/>
</dbReference>
<comment type="catalytic activity">
    <reaction evidence="14">
        <text>1,2-di-(9Z-octadecenoyl)-sn-glycerol + ATP = 1,2-di-(9Z-octadecenoyl)-sn-glycero-3-phosphate + ADP + H(+)</text>
        <dbReference type="Rhea" id="RHEA:40327"/>
        <dbReference type="ChEBI" id="CHEBI:15378"/>
        <dbReference type="ChEBI" id="CHEBI:30616"/>
        <dbReference type="ChEBI" id="CHEBI:52333"/>
        <dbReference type="ChEBI" id="CHEBI:74546"/>
        <dbReference type="ChEBI" id="CHEBI:456216"/>
    </reaction>
    <physiologicalReaction direction="left-to-right" evidence="14">
        <dbReference type="Rhea" id="RHEA:40328"/>
    </physiologicalReaction>
</comment>
<dbReference type="PhylomeDB" id="B3S9U1"/>
<keyword evidence="11" id="KW-0443">Lipid metabolism</keyword>
<keyword evidence="6" id="KW-0808">Transferase</keyword>
<keyword evidence="13" id="KW-0472">Membrane</keyword>
<dbReference type="Proteomes" id="UP000009022">
    <property type="component" value="Unassembled WGS sequence"/>
</dbReference>
<dbReference type="GO" id="GO:0005524">
    <property type="term" value="F:ATP binding"/>
    <property type="evidence" value="ECO:0007669"/>
    <property type="project" value="UniProtKB-KW"/>
</dbReference>
<dbReference type="eggNOG" id="KOG4435">
    <property type="taxonomic scope" value="Eukaryota"/>
</dbReference>
<dbReference type="GO" id="GO:0016020">
    <property type="term" value="C:membrane"/>
    <property type="evidence" value="ECO:0000318"/>
    <property type="project" value="GO_Central"/>
</dbReference>
<evidence type="ECO:0000256" key="12">
    <source>
        <dbReference type="ARBA" id="ARBA00023128"/>
    </source>
</evidence>
<dbReference type="GeneID" id="6758236"/>
<dbReference type="OrthoDB" id="9979394at2759"/>
<dbReference type="EC" id="2.7.1.94" evidence="23"/>
<evidence type="ECO:0000259" key="30">
    <source>
        <dbReference type="PROSITE" id="PS50146"/>
    </source>
</evidence>
<dbReference type="InterPro" id="IPR050187">
    <property type="entry name" value="Lipid_Phosphate_FormReg"/>
</dbReference>
<evidence type="ECO:0000256" key="4">
    <source>
        <dbReference type="ARBA" id="ARBA00005175"/>
    </source>
</evidence>
<evidence type="ECO:0000256" key="27">
    <source>
        <dbReference type="ARBA" id="ARBA00048034"/>
    </source>
</evidence>
<comment type="subcellular location">
    <subcellularLocation>
        <location evidence="3">Mitochondrion inner membrane</location>
        <topology evidence="3">Peripheral membrane protein</topology>
    </subcellularLocation>
    <subcellularLocation>
        <location evidence="2">Mitochondrion intermembrane space</location>
    </subcellularLocation>
</comment>
<evidence type="ECO:0000256" key="17">
    <source>
        <dbReference type="ARBA" id="ARBA00024505"/>
    </source>
</evidence>
<dbReference type="GO" id="GO:0001729">
    <property type="term" value="F:ceramide kinase activity"/>
    <property type="evidence" value="ECO:0000318"/>
    <property type="project" value="GO_Central"/>
</dbReference>
<evidence type="ECO:0000256" key="21">
    <source>
        <dbReference type="ARBA" id="ARBA00025749"/>
    </source>
</evidence>
<dbReference type="PANTHER" id="PTHR12358:SF31">
    <property type="entry name" value="ACYLGLYCEROL KINASE, MITOCHONDRIAL"/>
    <property type="match status" value="1"/>
</dbReference>
<evidence type="ECO:0000256" key="28">
    <source>
        <dbReference type="ARBA" id="ARBA00048663"/>
    </source>
</evidence>
<dbReference type="SUPFAM" id="SSF111331">
    <property type="entry name" value="NAD kinase/diacylglycerol kinase-like"/>
    <property type="match status" value="1"/>
</dbReference>
<evidence type="ECO:0000256" key="24">
    <source>
        <dbReference type="ARBA" id="ARBA00026142"/>
    </source>
</evidence>
<gene>
    <name evidence="31" type="ORF">TRIADDRAFT_61027</name>
</gene>
<evidence type="ECO:0000256" key="18">
    <source>
        <dbReference type="ARBA" id="ARBA00024512"/>
    </source>
</evidence>
<accession>B3S9U1</accession>
<dbReference type="UniPathway" id="UPA00230"/>
<dbReference type="GO" id="GO:0005743">
    <property type="term" value="C:mitochondrial inner membrane"/>
    <property type="evidence" value="ECO:0007669"/>
    <property type="project" value="UniProtKB-SubCell"/>
</dbReference>
<dbReference type="KEGG" id="tad:TRIADDRAFT_61027"/>
<dbReference type="STRING" id="10228.B3S9U1"/>
<keyword evidence="10" id="KW-0067">ATP-binding</keyword>
<dbReference type="GO" id="GO:0005758">
    <property type="term" value="C:mitochondrial intermembrane space"/>
    <property type="evidence" value="ECO:0007669"/>
    <property type="project" value="UniProtKB-SubCell"/>
</dbReference>
<comment type="catalytic activity">
    <reaction evidence="16">
        <text>1-(5Z,8Z,11Z,14Z-eicosatetraenoyl)-sn-glycerol + ATP = 1-(5Z,8Z,11Z,14Z-eicosatetraenoyl)-sn-glycero-3-phosphate + ADP + H(+)</text>
        <dbReference type="Rhea" id="RHEA:43328"/>
        <dbReference type="ChEBI" id="CHEBI:15378"/>
        <dbReference type="ChEBI" id="CHEBI:30616"/>
        <dbReference type="ChEBI" id="CHEBI:34071"/>
        <dbReference type="ChEBI" id="CHEBI:74938"/>
        <dbReference type="ChEBI" id="CHEBI:456216"/>
    </reaction>
    <physiologicalReaction direction="left-to-right" evidence="16">
        <dbReference type="Rhea" id="RHEA:43329"/>
    </physiologicalReaction>
</comment>
<dbReference type="GO" id="GO:0046512">
    <property type="term" value="P:sphingosine biosynthetic process"/>
    <property type="evidence" value="ECO:0000318"/>
    <property type="project" value="GO_Central"/>
</dbReference>
<dbReference type="GO" id="GO:0046486">
    <property type="term" value="P:glycerolipid metabolic process"/>
    <property type="evidence" value="ECO:0007669"/>
    <property type="project" value="UniProtKB-UniPathway"/>
</dbReference>
<dbReference type="EC" id="2.7.1.138" evidence="22"/>
<keyword evidence="8" id="KW-0418">Kinase</keyword>
<keyword evidence="7" id="KW-0547">Nucleotide-binding</keyword>
<evidence type="ECO:0000256" key="16">
    <source>
        <dbReference type="ARBA" id="ARBA00024483"/>
    </source>
</evidence>
<evidence type="ECO:0000256" key="29">
    <source>
        <dbReference type="ARBA" id="ARBA00048876"/>
    </source>
</evidence>
<comment type="similarity">
    <text evidence="21">Belongs to the AGK family.</text>
</comment>
<comment type="catalytic activity">
    <reaction evidence="19">
        <text>2-(5Z,8Z,11Z,14Z-eicosatetraenoyl)-glycerol + ATP = 2-(5Z,8Z,11Z,14Z-eicosatetraenoyl)-sn-glycero-3-phosphate + ADP + H(+)</text>
        <dbReference type="Rhea" id="RHEA:43316"/>
        <dbReference type="ChEBI" id="CHEBI:15378"/>
        <dbReference type="ChEBI" id="CHEBI:30616"/>
        <dbReference type="ChEBI" id="CHEBI:52392"/>
        <dbReference type="ChEBI" id="CHEBI:78209"/>
        <dbReference type="ChEBI" id="CHEBI:456216"/>
    </reaction>
    <physiologicalReaction direction="left-to-right" evidence="19">
        <dbReference type="Rhea" id="RHEA:43317"/>
    </physiologicalReaction>
</comment>
<evidence type="ECO:0000256" key="14">
    <source>
        <dbReference type="ARBA" id="ARBA00023371"/>
    </source>
</evidence>
<dbReference type="FunCoup" id="B3S9U1">
    <property type="interactions" value="815"/>
</dbReference>
<dbReference type="CTD" id="6758236"/>
<comment type="catalytic activity">
    <reaction evidence="20">
        <text>1-hexadecanoyl-sn-glycerol + ATP = 1-hexadecanoyl-sn-glycero-3-phosphate + ADP + H(+)</text>
        <dbReference type="Rhea" id="RHEA:43308"/>
        <dbReference type="ChEBI" id="CHEBI:15378"/>
        <dbReference type="ChEBI" id="CHEBI:30616"/>
        <dbReference type="ChEBI" id="CHEBI:57518"/>
        <dbReference type="ChEBI" id="CHEBI:75542"/>
        <dbReference type="ChEBI" id="CHEBI:456216"/>
    </reaction>
    <physiologicalReaction direction="left-to-right" evidence="20">
        <dbReference type="Rhea" id="RHEA:43309"/>
    </physiologicalReaction>
</comment>
<dbReference type="InterPro" id="IPR045579">
    <property type="entry name" value="AGK_C"/>
</dbReference>
<evidence type="ECO:0000256" key="20">
    <source>
        <dbReference type="ARBA" id="ARBA00024636"/>
    </source>
</evidence>
<comment type="catalytic activity">
    <reaction evidence="27">
        <text>an N-acylsphing-4-enine + ATP = an N-acylsphing-4-enine 1-phosphate + ADP + H(+)</text>
        <dbReference type="Rhea" id="RHEA:17929"/>
        <dbReference type="ChEBI" id="CHEBI:15378"/>
        <dbReference type="ChEBI" id="CHEBI:30616"/>
        <dbReference type="ChEBI" id="CHEBI:52639"/>
        <dbReference type="ChEBI" id="CHEBI:57674"/>
        <dbReference type="ChEBI" id="CHEBI:456216"/>
        <dbReference type="EC" id="2.7.1.138"/>
    </reaction>
    <physiologicalReaction direction="left-to-right" evidence="27">
        <dbReference type="Rhea" id="RHEA:17930"/>
    </physiologicalReaction>
</comment>
<dbReference type="HOGENOM" id="CLU_742545_0_0_1"/>
<evidence type="ECO:0000256" key="10">
    <source>
        <dbReference type="ARBA" id="ARBA00022840"/>
    </source>
</evidence>
<dbReference type="OMA" id="CKTENIS"/>
<name>B3S9U1_TRIAD</name>
<dbReference type="GO" id="GO:0005737">
    <property type="term" value="C:cytoplasm"/>
    <property type="evidence" value="ECO:0000318"/>
    <property type="project" value="GO_Central"/>
</dbReference>
<dbReference type="GO" id="GO:0046513">
    <property type="term" value="P:ceramide biosynthetic process"/>
    <property type="evidence" value="ECO:0000318"/>
    <property type="project" value="GO_Central"/>
</dbReference>
<protein>
    <recommendedName>
        <fullName evidence="24">Acylglycerol kinase, mitochondrial</fullName>
        <ecNumber evidence="5">2.7.1.107</ecNumber>
        <ecNumber evidence="22">2.7.1.138</ecNumber>
        <ecNumber evidence="23">2.7.1.94</ecNumber>
    </recommendedName>
    <alternativeName>
        <fullName evidence="25">Multiple substrate lipid kinase</fullName>
    </alternativeName>
</protein>
<dbReference type="PROSITE" id="PS50146">
    <property type="entry name" value="DAGK"/>
    <property type="match status" value="1"/>
</dbReference>
<dbReference type="GO" id="GO:0005739">
    <property type="term" value="C:mitochondrion"/>
    <property type="evidence" value="ECO:0000318"/>
    <property type="project" value="GO_Central"/>
</dbReference>
<keyword evidence="32" id="KW-1185">Reference proteome</keyword>
<comment type="pathway">
    <text evidence="4">Lipid metabolism; glycerolipid metabolism.</text>
</comment>
<dbReference type="PANTHER" id="PTHR12358">
    <property type="entry name" value="SPHINGOSINE KINASE"/>
    <property type="match status" value="1"/>
</dbReference>
<evidence type="ECO:0000256" key="8">
    <source>
        <dbReference type="ARBA" id="ARBA00022777"/>
    </source>
</evidence>
<dbReference type="Pfam" id="PF00781">
    <property type="entry name" value="DAGK_cat"/>
    <property type="match status" value="1"/>
</dbReference>
<dbReference type="SMART" id="SM00046">
    <property type="entry name" value="DAGKc"/>
    <property type="match status" value="1"/>
</dbReference>
<reference evidence="31 32" key="1">
    <citation type="journal article" date="2008" name="Nature">
        <title>The Trichoplax genome and the nature of placozoans.</title>
        <authorList>
            <person name="Srivastava M."/>
            <person name="Begovic E."/>
            <person name="Chapman J."/>
            <person name="Putnam N.H."/>
            <person name="Hellsten U."/>
            <person name="Kawashima T."/>
            <person name="Kuo A."/>
            <person name="Mitros T."/>
            <person name="Salamov A."/>
            <person name="Carpenter M.L."/>
            <person name="Signorovitch A.Y."/>
            <person name="Moreno M.A."/>
            <person name="Kamm K."/>
            <person name="Grimwood J."/>
            <person name="Schmutz J."/>
            <person name="Shapiro H."/>
            <person name="Grigoriev I.V."/>
            <person name="Buss L.W."/>
            <person name="Schierwater B."/>
            <person name="Dellaporta S.L."/>
            <person name="Rokhsar D.S."/>
        </authorList>
    </citation>
    <scope>NUCLEOTIDE SEQUENCE [LARGE SCALE GENOMIC DNA]</scope>
    <source>
        <strain evidence="31 32">Grell-BS-1999</strain>
    </source>
</reference>
<evidence type="ECO:0000256" key="15">
    <source>
        <dbReference type="ARBA" id="ARBA00023411"/>
    </source>
</evidence>
<evidence type="ECO:0000313" key="32">
    <source>
        <dbReference type="Proteomes" id="UP000009022"/>
    </source>
</evidence>
<evidence type="ECO:0000313" key="31">
    <source>
        <dbReference type="EMBL" id="EDV20598.1"/>
    </source>
</evidence>
<evidence type="ECO:0000256" key="25">
    <source>
        <dbReference type="ARBA" id="ARBA00030553"/>
    </source>
</evidence>
<dbReference type="RefSeq" id="XP_002117024.1">
    <property type="nucleotide sequence ID" value="XM_002116988.1"/>
</dbReference>
<evidence type="ECO:0000256" key="9">
    <source>
        <dbReference type="ARBA" id="ARBA00022792"/>
    </source>
</evidence>
<evidence type="ECO:0000256" key="23">
    <source>
        <dbReference type="ARBA" id="ARBA00026098"/>
    </source>
</evidence>
<evidence type="ECO:0000256" key="1">
    <source>
        <dbReference type="ARBA" id="ARBA00001946"/>
    </source>
</evidence>
<comment type="catalytic activity">
    <reaction evidence="18">
        <text>a 1-acyl-sn-glycerol + ATP = a 1-acyl-sn-glycero-3-phosphate + ADP + H(+)</text>
        <dbReference type="Rhea" id="RHEA:33747"/>
        <dbReference type="ChEBI" id="CHEBI:15378"/>
        <dbReference type="ChEBI" id="CHEBI:30616"/>
        <dbReference type="ChEBI" id="CHEBI:57970"/>
        <dbReference type="ChEBI" id="CHEBI:64683"/>
        <dbReference type="ChEBI" id="CHEBI:456216"/>
    </reaction>
    <physiologicalReaction direction="left-to-right" evidence="18">
        <dbReference type="Rhea" id="RHEA:33748"/>
    </physiologicalReaction>
</comment>
<keyword evidence="9" id="KW-0999">Mitochondrion inner membrane</keyword>
<dbReference type="GO" id="GO:0004143">
    <property type="term" value="F:ATP-dependent diacylglycerol kinase activity"/>
    <property type="evidence" value="ECO:0000318"/>
    <property type="project" value="GO_Central"/>
</dbReference>
<keyword evidence="12" id="KW-0496">Mitochondrion</keyword>
<evidence type="ECO:0000256" key="3">
    <source>
        <dbReference type="ARBA" id="ARBA00004637"/>
    </source>
</evidence>
<comment type="catalytic activity">
    <reaction evidence="17">
        <text>1-(9Z-octadecenoyl)-sn-glycerol + ATP = 1-(9Z-octadecenoyl)-sn-glycero-3-phosphate + ADP + H(+)</text>
        <dbReference type="Rhea" id="RHEA:41079"/>
        <dbReference type="ChEBI" id="CHEBI:15378"/>
        <dbReference type="ChEBI" id="CHEBI:30616"/>
        <dbReference type="ChEBI" id="CHEBI:74544"/>
        <dbReference type="ChEBI" id="CHEBI:75757"/>
        <dbReference type="ChEBI" id="CHEBI:456216"/>
    </reaction>
    <physiologicalReaction direction="left-to-right" evidence="17">
        <dbReference type="Rhea" id="RHEA:41080"/>
    </physiologicalReaction>
</comment>
<organism evidence="31 32">
    <name type="scientific">Trichoplax adhaerens</name>
    <name type="common">Trichoplax reptans</name>
    <dbReference type="NCBI Taxonomy" id="10228"/>
    <lineage>
        <taxon>Eukaryota</taxon>
        <taxon>Metazoa</taxon>
        <taxon>Placozoa</taxon>
        <taxon>Uniplacotomia</taxon>
        <taxon>Trichoplacea</taxon>
        <taxon>Trichoplacidae</taxon>
        <taxon>Trichoplax</taxon>
    </lineage>
</organism>
<comment type="cofactor">
    <cofactor evidence="1">
        <name>Mg(2+)</name>
        <dbReference type="ChEBI" id="CHEBI:18420"/>
    </cofactor>
</comment>
<feature type="domain" description="DAGKc" evidence="30">
    <location>
        <begin position="59"/>
        <end position="204"/>
    </location>
</feature>
<comment type="catalytic activity">
    <reaction evidence="26">
        <text>a 2-acylglycerol + ATP = a 2-acyl-sn-glycerol 3-phosphate + ADP + H(+)</text>
        <dbReference type="Rhea" id="RHEA:39847"/>
        <dbReference type="ChEBI" id="CHEBI:15378"/>
        <dbReference type="ChEBI" id="CHEBI:17389"/>
        <dbReference type="ChEBI" id="CHEBI:30616"/>
        <dbReference type="ChEBI" id="CHEBI:64982"/>
        <dbReference type="ChEBI" id="CHEBI:456216"/>
    </reaction>
    <physiologicalReaction direction="left-to-right" evidence="26">
        <dbReference type="Rhea" id="RHEA:39848"/>
    </physiologicalReaction>
</comment>
<comment type="catalytic activity">
    <reaction evidence="29">
        <text>N-(hexanoyl)sphing-4-enine + ATP = N-hexanoylsphing-4-enine 1-phosphate + ADP + H(+)</text>
        <dbReference type="Rhea" id="RHEA:43312"/>
        <dbReference type="ChEBI" id="CHEBI:15378"/>
        <dbReference type="ChEBI" id="CHEBI:30616"/>
        <dbReference type="ChEBI" id="CHEBI:63867"/>
        <dbReference type="ChEBI" id="CHEBI:82959"/>
        <dbReference type="ChEBI" id="CHEBI:456216"/>
    </reaction>
    <physiologicalReaction direction="left-to-right" evidence="29">
        <dbReference type="Rhea" id="RHEA:43313"/>
    </physiologicalReaction>
</comment>
<evidence type="ECO:0000256" key="5">
    <source>
        <dbReference type="ARBA" id="ARBA00012133"/>
    </source>
</evidence>
<evidence type="ECO:0000256" key="22">
    <source>
        <dbReference type="ARBA" id="ARBA00026096"/>
    </source>
</evidence>
<evidence type="ECO:0000256" key="7">
    <source>
        <dbReference type="ARBA" id="ARBA00022741"/>
    </source>
</evidence>
<dbReference type="EC" id="2.7.1.107" evidence="5"/>
<dbReference type="AlphaFoldDB" id="B3S9U1"/>
<dbReference type="GO" id="GO:0047620">
    <property type="term" value="F:acylglycerol kinase activity"/>
    <property type="evidence" value="ECO:0000318"/>
    <property type="project" value="GO_Central"/>
</dbReference>
<evidence type="ECO:0000256" key="2">
    <source>
        <dbReference type="ARBA" id="ARBA00004569"/>
    </source>
</evidence>
<evidence type="ECO:0000256" key="19">
    <source>
        <dbReference type="ARBA" id="ARBA00024556"/>
    </source>
</evidence>
<evidence type="ECO:0000256" key="11">
    <source>
        <dbReference type="ARBA" id="ARBA00023098"/>
    </source>
</evidence>
<dbReference type="InterPro" id="IPR017438">
    <property type="entry name" value="ATP-NAD_kinase_N"/>
</dbReference>
<sequence length="373" mass="42285">MNHGVFYTLRKHWKKSTFAAIAALYGIHFMTQKHRANIVRRRLCQEAVQYGRQTIKSTAKQRRVVVFFNPKAGSGKTRKLLKDDAVPIFNLAGIDVVYIELDYVGQAKTLVNYLDETTDTIVIAGGSGTVMEVITGLLTKYDEESKQCPLPIGIIPLGDENTLFEKLLPDRCKNIPKARIIGEAALSIVKKESRMIDVMKISPQESGKTIYSLSSVKWGIFRDIASDYDRYWLFGPLKKRMAYIPPVLFNWPPKYSIDIGFGASDNQKSLKNNDIKDTIDNNPMIKEINKNIKTFNSFQVEIDANQTKNLAVSIWPEIIDKKEFILKGAENINTQRNIFTTVKEYNWDHGTSNRSFQAISSRFAIIATSIEAS</sequence>
<evidence type="ECO:0000256" key="13">
    <source>
        <dbReference type="ARBA" id="ARBA00023136"/>
    </source>
</evidence>
<comment type="catalytic activity">
    <reaction evidence="28">
        <text>a monoacylglycerol + ATP = a monoacyl-sn-glycero-3-phosphate + ADP + H(+)</text>
        <dbReference type="Rhea" id="RHEA:19293"/>
        <dbReference type="ChEBI" id="CHEBI:15378"/>
        <dbReference type="ChEBI" id="CHEBI:17408"/>
        <dbReference type="ChEBI" id="CHEBI:30616"/>
        <dbReference type="ChEBI" id="CHEBI:77589"/>
        <dbReference type="ChEBI" id="CHEBI:456216"/>
        <dbReference type="EC" id="2.7.1.94"/>
    </reaction>
    <physiologicalReaction direction="left-to-right" evidence="28">
        <dbReference type="Rhea" id="RHEA:19294"/>
    </physiologicalReaction>
</comment>
<dbReference type="InParanoid" id="B3S9U1"/>
<dbReference type="EMBL" id="DS985259">
    <property type="protein sequence ID" value="EDV20598.1"/>
    <property type="molecule type" value="Genomic_DNA"/>
</dbReference>